<evidence type="ECO:0000259" key="3">
    <source>
        <dbReference type="Pfam" id="PF13464"/>
    </source>
</evidence>
<dbReference type="Pfam" id="PF13464">
    <property type="entry name" value="RodZ_C"/>
    <property type="match status" value="1"/>
</dbReference>
<sequence>MSELGSKLREARIERGYTLNTLQQMTKIQKKYLQAIEEGNYEEMPGDFYVRAFIKQYADMVGLNGSDLLEEYEAELKENAEQAKETQPQETPSDLPSRKERFRSDEKSNLEILMGYAPLFLLVLAIIMIMIMLILAINRINQANEQEANLEERTPSIVSVLEPESVASESSKESLSEASTSQENQPALGENDIQVGDAVLTRVTAETGETAYQLNGPFSAYEFEVRGNAYVWVGIVEDDMMVVDTTMSADDTLEHKASSGVSQVRIRLGYPEGADIYVNGEKVESPDPYIQDSILFIAADQPASEQDESSSNETIDLNIPEDDTNSNQTEATSSQEEYTGYQGPAVYAPNY</sequence>
<dbReference type="OrthoDB" id="9797543at2"/>
<feature type="compositionally biased region" description="Polar residues" evidence="1">
    <location>
        <begin position="325"/>
        <end position="337"/>
    </location>
</feature>
<evidence type="ECO:0000256" key="1">
    <source>
        <dbReference type="SAM" id="MobiDB-lite"/>
    </source>
</evidence>
<accession>A0A347WLB8</accession>
<feature type="domain" description="Cytoskeleton protein RodZ-like C-terminal" evidence="3">
    <location>
        <begin position="228"/>
        <end position="286"/>
    </location>
</feature>
<dbReference type="EMBL" id="CP023434">
    <property type="protein sequence ID" value="AXY25875.1"/>
    <property type="molecule type" value="Genomic_DNA"/>
</dbReference>
<protein>
    <recommendedName>
        <fullName evidence="3">Cytoskeleton protein RodZ-like C-terminal domain-containing protein</fullName>
    </recommendedName>
</protein>
<keyword evidence="2" id="KW-1133">Transmembrane helix</keyword>
<dbReference type="PANTHER" id="PTHR34475">
    <property type="match status" value="1"/>
</dbReference>
<evidence type="ECO:0000313" key="4">
    <source>
        <dbReference type="EMBL" id="AXY25875.1"/>
    </source>
</evidence>
<keyword evidence="2" id="KW-0472">Membrane</keyword>
<dbReference type="PANTHER" id="PTHR34475:SF1">
    <property type="entry name" value="CYTOSKELETON PROTEIN RODZ"/>
    <property type="match status" value="1"/>
</dbReference>
<reference evidence="4 5" key="1">
    <citation type="submission" date="2017-09" db="EMBL/GenBank/DDBJ databases">
        <title>Complete genome sequence of Oxytococcus suis strain ZY16052.</title>
        <authorList>
            <person name="Li F."/>
        </authorList>
    </citation>
    <scope>NUCLEOTIDE SEQUENCE [LARGE SCALE GENOMIC DNA]</scope>
    <source>
        <strain evidence="4 5">ZY16052</strain>
    </source>
</reference>
<feature type="region of interest" description="Disordered" evidence="1">
    <location>
        <begin position="163"/>
        <end position="191"/>
    </location>
</feature>
<dbReference type="KEGG" id="abae:CL176_07610"/>
<dbReference type="CDD" id="cd00093">
    <property type="entry name" value="HTH_XRE"/>
    <property type="match status" value="1"/>
</dbReference>
<feature type="region of interest" description="Disordered" evidence="1">
    <location>
        <begin position="78"/>
        <end position="102"/>
    </location>
</feature>
<feature type="compositionally biased region" description="Polar residues" evidence="1">
    <location>
        <begin position="85"/>
        <end position="94"/>
    </location>
</feature>
<dbReference type="Proteomes" id="UP000263232">
    <property type="component" value="Chromosome"/>
</dbReference>
<keyword evidence="5" id="KW-1185">Reference proteome</keyword>
<dbReference type="Gene3D" id="1.10.260.40">
    <property type="entry name" value="lambda repressor-like DNA-binding domains"/>
    <property type="match status" value="1"/>
</dbReference>
<evidence type="ECO:0000313" key="5">
    <source>
        <dbReference type="Proteomes" id="UP000263232"/>
    </source>
</evidence>
<organism evidence="4 5">
    <name type="scientific">Suicoccus acidiformans</name>
    <dbReference type="NCBI Taxonomy" id="2036206"/>
    <lineage>
        <taxon>Bacteria</taxon>
        <taxon>Bacillati</taxon>
        <taxon>Bacillota</taxon>
        <taxon>Bacilli</taxon>
        <taxon>Lactobacillales</taxon>
        <taxon>Aerococcaceae</taxon>
        <taxon>Suicoccus</taxon>
    </lineage>
</organism>
<proteinExistence type="predicted"/>
<dbReference type="InterPro" id="IPR010982">
    <property type="entry name" value="Lambda_DNA-bd_dom_sf"/>
</dbReference>
<dbReference type="InterPro" id="IPR025194">
    <property type="entry name" value="RodZ-like_C"/>
</dbReference>
<dbReference type="SUPFAM" id="SSF47413">
    <property type="entry name" value="lambda repressor-like DNA-binding domains"/>
    <property type="match status" value="1"/>
</dbReference>
<dbReference type="RefSeq" id="WP_118990775.1">
    <property type="nucleotide sequence ID" value="NZ_CP023434.1"/>
</dbReference>
<dbReference type="InterPro" id="IPR001387">
    <property type="entry name" value="Cro/C1-type_HTH"/>
</dbReference>
<feature type="transmembrane region" description="Helical" evidence="2">
    <location>
        <begin position="113"/>
        <end position="137"/>
    </location>
</feature>
<dbReference type="InterPro" id="IPR050400">
    <property type="entry name" value="Bact_Cytoskel_RodZ"/>
</dbReference>
<name>A0A347WLB8_9LACT</name>
<dbReference type="AlphaFoldDB" id="A0A347WLB8"/>
<evidence type="ECO:0000256" key="2">
    <source>
        <dbReference type="SAM" id="Phobius"/>
    </source>
</evidence>
<keyword evidence="2" id="KW-0812">Transmembrane</keyword>
<gene>
    <name evidence="4" type="ORF">CL176_07610</name>
</gene>
<feature type="region of interest" description="Disordered" evidence="1">
    <location>
        <begin position="301"/>
        <end position="351"/>
    </location>
</feature>
<dbReference type="GO" id="GO:0003677">
    <property type="term" value="F:DNA binding"/>
    <property type="evidence" value="ECO:0007669"/>
    <property type="project" value="InterPro"/>
</dbReference>
<dbReference type="Pfam" id="PF13413">
    <property type="entry name" value="HTH_25"/>
    <property type="match status" value="1"/>
</dbReference>